<evidence type="ECO:0000313" key="2">
    <source>
        <dbReference type="EMBL" id="TGD97921.1"/>
    </source>
</evidence>
<gene>
    <name evidence="2" type="ORF">EU555_17275</name>
</gene>
<protein>
    <recommendedName>
        <fullName evidence="1">TnsA endonuclease N-terminal domain-containing protein</fullName>
    </recommendedName>
</protein>
<dbReference type="InterPro" id="IPR014833">
    <property type="entry name" value="TnsA_N"/>
</dbReference>
<dbReference type="Proteomes" id="UP000297535">
    <property type="component" value="Unassembled WGS sequence"/>
</dbReference>
<keyword evidence="3" id="KW-1185">Reference proteome</keyword>
<reference evidence="2 3" key="1">
    <citation type="submission" date="2019-04" db="EMBL/GenBank/DDBJ databases">
        <authorList>
            <person name="Feng G."/>
            <person name="Zhu H."/>
        </authorList>
    </citation>
    <scope>NUCLEOTIDE SEQUENCE [LARGE SCALE GENOMIC DNA]</scope>
    <source>
        <strain evidence="2 3">6HR-1</strain>
    </source>
</reference>
<dbReference type="Pfam" id="PF08722">
    <property type="entry name" value="Tn7_TnsA-like_N"/>
    <property type="match status" value="1"/>
</dbReference>
<dbReference type="EMBL" id="SRLB01000012">
    <property type="protein sequence ID" value="TGD97921.1"/>
    <property type="molecule type" value="Genomic_DNA"/>
</dbReference>
<dbReference type="OrthoDB" id="7594731at2"/>
<evidence type="ECO:0000313" key="3">
    <source>
        <dbReference type="Proteomes" id="UP000297535"/>
    </source>
</evidence>
<evidence type="ECO:0000259" key="1">
    <source>
        <dbReference type="Pfam" id="PF08722"/>
    </source>
</evidence>
<proteinExistence type="predicted"/>
<accession>A0A4Z0NP91</accession>
<comment type="caution">
    <text evidence="2">The sequence shown here is derived from an EMBL/GenBank/DDBJ whole genome shotgun (WGS) entry which is preliminary data.</text>
</comment>
<name>A0A4Z0NP91_9HYPH</name>
<feature type="domain" description="TnsA endonuclease N-terminal" evidence="1">
    <location>
        <begin position="60"/>
        <end position="133"/>
    </location>
</feature>
<organism evidence="2 3">
    <name type="scientific">Methylobacterium nonmethylotrophicum</name>
    <dbReference type="NCBI Taxonomy" id="1141884"/>
    <lineage>
        <taxon>Bacteria</taxon>
        <taxon>Pseudomonadati</taxon>
        <taxon>Pseudomonadota</taxon>
        <taxon>Alphaproteobacteria</taxon>
        <taxon>Hyphomicrobiales</taxon>
        <taxon>Methylobacteriaceae</taxon>
        <taxon>Methylobacterium</taxon>
    </lineage>
</organism>
<sequence>MRASGAPRMRPMRPPARKVVTGRRTGALTGYHPSRKMGASVPFESLLELDALVLLEVDWKVVQFATQPVTFQWRDAGRARRYTPDLLVVTALSRTFREVKPARRLARDPTLRGRRERIEAECAALGADFEVWTDKDIKREPRLSNSRAVLSEGRRVGDAWAEQRVRAVLPHCATVGEAAWAGGLPPVRALRAAMRLAARGEVGLDLDLALGASTRILAGGASR</sequence>
<dbReference type="AlphaFoldDB" id="A0A4Z0NP91"/>